<dbReference type="Gene3D" id="1.20.120.1870">
    <property type="entry name" value="Fic/DOC protein, Fido domain"/>
    <property type="match status" value="1"/>
</dbReference>
<dbReference type="InterPro" id="IPR053737">
    <property type="entry name" value="Type_II_TA_Toxin"/>
</dbReference>
<sequence>MPNEPFWLPAQAVIDINQETVAATGEDHVLLFPEKLDGALARPRFAFYYDEIYNVVTLSVNLMMAIGQAHAFEQGNKRTAFTSGLAFLYDNGFGFSHPDSTEFAQAFEAMVINQLPPQAFEHEIVPWIEPLPDDE</sequence>
<reference evidence="2" key="1">
    <citation type="journal article" date="2013" name="Genome Biol.">
        <title>Comparative genomics of the core and accessory genomes of 48 Sinorhizobium strains comprising five genospecies.</title>
        <authorList>
            <person name="Sugawara M."/>
            <person name="Epstein B."/>
            <person name="Badgley B.D."/>
            <person name="Unno T."/>
            <person name="Xu L."/>
            <person name="Reese J."/>
            <person name="Gyaneshwar P."/>
            <person name="Denny R."/>
            <person name="Mudge J."/>
            <person name="Bharti A.K."/>
            <person name="Farmer A.D."/>
            <person name="May G.D."/>
            <person name="Woodward J.E."/>
            <person name="Medigue C."/>
            <person name="Vallenet D."/>
            <person name="Lajus A."/>
            <person name="Rouy Z."/>
            <person name="Martinez-Vaz B."/>
            <person name="Tiffin P."/>
            <person name="Young N.D."/>
            <person name="Sadowsky M.J."/>
        </authorList>
    </citation>
    <scope>NUCLEOTIDE SEQUENCE</scope>
    <source>
        <strain evidence="2">M30</strain>
    </source>
</reference>
<evidence type="ECO:0000259" key="1">
    <source>
        <dbReference type="PROSITE" id="PS51459"/>
    </source>
</evidence>
<proteinExistence type="predicted"/>
<dbReference type="NCBIfam" id="TIGR01550">
    <property type="entry name" value="DOC_P1"/>
    <property type="match status" value="1"/>
</dbReference>
<dbReference type="PANTHER" id="PTHR39426">
    <property type="entry name" value="HOMOLOGY TO DEATH-ON-CURING PROTEIN OF PHAGE P1"/>
    <property type="match status" value="1"/>
</dbReference>
<dbReference type="GO" id="GO:0016301">
    <property type="term" value="F:kinase activity"/>
    <property type="evidence" value="ECO:0007669"/>
    <property type="project" value="InterPro"/>
</dbReference>
<accession>A0A6A7ZUQ0</accession>
<name>A0A6A7ZUQ0_RHIML</name>
<feature type="domain" description="Fido" evidence="1">
    <location>
        <begin position="8"/>
        <end position="130"/>
    </location>
</feature>
<dbReference type="Pfam" id="PF02661">
    <property type="entry name" value="Fic"/>
    <property type="match status" value="1"/>
</dbReference>
<protein>
    <submittedName>
        <fullName evidence="2">Type II toxin-antitoxin system death-on-curing family toxin</fullName>
    </submittedName>
</protein>
<comment type="caution">
    <text evidence="2">The sequence shown here is derived from an EMBL/GenBank/DDBJ whole genome shotgun (WGS) entry which is preliminary data.</text>
</comment>
<evidence type="ECO:0000313" key="2">
    <source>
        <dbReference type="EMBL" id="MQW05372.1"/>
    </source>
</evidence>
<dbReference type="AlphaFoldDB" id="A0A6A7ZUQ0"/>
<gene>
    <name evidence="2" type="ORF">GHK45_16875</name>
</gene>
<dbReference type="InterPro" id="IPR003812">
    <property type="entry name" value="Fido"/>
</dbReference>
<dbReference type="PROSITE" id="PS51459">
    <property type="entry name" value="FIDO"/>
    <property type="match status" value="1"/>
</dbReference>
<dbReference type="RefSeq" id="WP_127662926.1">
    <property type="nucleotide sequence ID" value="NZ_RPJR01000092.1"/>
</dbReference>
<dbReference type="EMBL" id="WISP01000127">
    <property type="protein sequence ID" value="MQW05372.1"/>
    <property type="molecule type" value="Genomic_DNA"/>
</dbReference>
<organism evidence="2">
    <name type="scientific">Rhizobium meliloti</name>
    <name type="common">Ensifer meliloti</name>
    <name type="synonym">Sinorhizobium meliloti</name>
    <dbReference type="NCBI Taxonomy" id="382"/>
    <lineage>
        <taxon>Bacteria</taxon>
        <taxon>Pseudomonadati</taxon>
        <taxon>Pseudomonadota</taxon>
        <taxon>Alphaproteobacteria</taxon>
        <taxon>Hyphomicrobiales</taxon>
        <taxon>Rhizobiaceae</taxon>
        <taxon>Sinorhizobium/Ensifer group</taxon>
        <taxon>Sinorhizobium</taxon>
    </lineage>
</organism>
<dbReference type="InterPro" id="IPR006440">
    <property type="entry name" value="Doc"/>
</dbReference>
<dbReference type="PANTHER" id="PTHR39426:SF1">
    <property type="entry name" value="HOMOLOGY TO DEATH-ON-CURING PROTEIN OF PHAGE P1"/>
    <property type="match status" value="1"/>
</dbReference>